<evidence type="ECO:0000259" key="12">
    <source>
        <dbReference type="Pfam" id="PF02931"/>
    </source>
</evidence>
<dbReference type="Proteomes" id="UP001367676">
    <property type="component" value="Unassembled WGS sequence"/>
</dbReference>
<sequence>MPTPRLDYEVDLYLRQKWQDERLKHKDITQPLDLNDPNLVKAIWKPEVYFPNAKHAEFQYVTVPNVLIRIKPDGEILYMLRLKLRFSCMMDLAKFPLDNQICTMEIASFSKTIEELRLEWKIGEPIIMHNGLKMPQFEIVEIKATDCQESFQIGNYSCLVAKYHLQRSVGYHLVQSYLPTMLIVAISWVSFWMDVDSVPGRTTLGVTTLLAVSSQSSGIQSGLPQVSYVKAIDVWMGTCTAFVFSALLEFTIVNYMWRKLQPELLKKIISIPREINGGSDTNAVSLKASPDGHLDNEKVNGCSQTEFAVGVTVVRKLLLQEGHSNNCHDFFVCDNKSVSARRIDEYARFGFPLAFGAFNIAYWCYYLRDEGINQMT</sequence>
<evidence type="ECO:0000256" key="5">
    <source>
        <dbReference type="ARBA" id="ARBA00022692"/>
    </source>
</evidence>
<name>A0AAN9TPA1_9HEMI</name>
<dbReference type="PANTHER" id="PTHR18945">
    <property type="entry name" value="NEUROTRANSMITTER GATED ION CHANNEL"/>
    <property type="match status" value="1"/>
</dbReference>
<dbReference type="Gene3D" id="2.70.170.10">
    <property type="entry name" value="Neurotransmitter-gated ion-channel ligand-binding domain"/>
    <property type="match status" value="1"/>
</dbReference>
<dbReference type="GO" id="GO:0005230">
    <property type="term" value="F:extracellular ligand-gated monoatomic ion channel activity"/>
    <property type="evidence" value="ECO:0007669"/>
    <property type="project" value="InterPro"/>
</dbReference>
<dbReference type="PROSITE" id="PS00236">
    <property type="entry name" value="NEUROTR_ION_CHANNEL"/>
    <property type="match status" value="1"/>
</dbReference>
<keyword evidence="6" id="KW-0732">Signal</keyword>
<dbReference type="PRINTS" id="PR00252">
    <property type="entry name" value="NRIONCHANNEL"/>
</dbReference>
<dbReference type="InterPro" id="IPR036719">
    <property type="entry name" value="Neuro-gated_channel_TM_sf"/>
</dbReference>
<feature type="transmembrane region" description="Helical" evidence="11">
    <location>
        <begin position="234"/>
        <end position="257"/>
    </location>
</feature>
<accession>A0AAN9TPA1</accession>
<feature type="domain" description="Neurotransmitter-gated ion-channel ligand-binding" evidence="12">
    <location>
        <begin position="7"/>
        <end position="149"/>
    </location>
</feature>
<feature type="transmembrane region" description="Helical" evidence="11">
    <location>
        <begin position="169"/>
        <end position="191"/>
    </location>
</feature>
<evidence type="ECO:0000256" key="3">
    <source>
        <dbReference type="ARBA" id="ARBA00022448"/>
    </source>
</evidence>
<evidence type="ECO:0000256" key="8">
    <source>
        <dbReference type="ARBA" id="ARBA00023065"/>
    </source>
</evidence>
<comment type="caution">
    <text evidence="11">Lacks conserved residue(s) required for the propagation of feature annotation.</text>
</comment>
<evidence type="ECO:0000256" key="2">
    <source>
        <dbReference type="ARBA" id="ARBA00004236"/>
    </source>
</evidence>
<dbReference type="Pfam" id="PF02931">
    <property type="entry name" value="Neur_chan_LBD"/>
    <property type="match status" value="1"/>
</dbReference>
<evidence type="ECO:0000313" key="15">
    <source>
        <dbReference type="Proteomes" id="UP001367676"/>
    </source>
</evidence>
<evidence type="ECO:0000256" key="6">
    <source>
        <dbReference type="ARBA" id="ARBA00022729"/>
    </source>
</evidence>
<dbReference type="GO" id="GO:0004888">
    <property type="term" value="F:transmembrane signaling receptor activity"/>
    <property type="evidence" value="ECO:0007669"/>
    <property type="project" value="InterPro"/>
</dbReference>
<evidence type="ECO:0000259" key="13">
    <source>
        <dbReference type="Pfam" id="PF02932"/>
    </source>
</evidence>
<dbReference type="SUPFAM" id="SSF90112">
    <property type="entry name" value="Neurotransmitter-gated ion-channel transmembrane pore"/>
    <property type="match status" value="1"/>
</dbReference>
<dbReference type="InterPro" id="IPR036734">
    <property type="entry name" value="Neur_chan_lig-bd_sf"/>
</dbReference>
<dbReference type="Gene3D" id="1.20.58.390">
    <property type="entry name" value="Neurotransmitter-gated ion-channel transmembrane domain"/>
    <property type="match status" value="1"/>
</dbReference>
<dbReference type="InterPro" id="IPR018000">
    <property type="entry name" value="Neurotransmitter_ion_chnl_CS"/>
</dbReference>
<feature type="domain" description="Neurotransmitter-gated ion-channel transmembrane" evidence="13">
    <location>
        <begin position="177"/>
        <end position="258"/>
    </location>
</feature>
<dbReference type="AlphaFoldDB" id="A0AAN9TPA1"/>
<keyword evidence="9 11" id="KW-0472">Membrane</keyword>
<evidence type="ECO:0000256" key="7">
    <source>
        <dbReference type="ARBA" id="ARBA00022989"/>
    </source>
</evidence>
<evidence type="ECO:0000313" key="14">
    <source>
        <dbReference type="EMBL" id="KAK7601676.1"/>
    </source>
</evidence>
<dbReference type="InterPro" id="IPR006029">
    <property type="entry name" value="Neurotrans-gated_channel_TM"/>
</dbReference>
<comment type="caution">
    <text evidence="14">The sequence shown here is derived from an EMBL/GenBank/DDBJ whole genome shotgun (WGS) entry which is preliminary data.</text>
</comment>
<gene>
    <name evidence="14" type="ORF">V9T40_009117</name>
</gene>
<dbReference type="NCBIfam" id="TIGR00860">
    <property type="entry name" value="LIC"/>
    <property type="match status" value="1"/>
</dbReference>
<keyword evidence="5 11" id="KW-0812">Transmembrane</keyword>
<dbReference type="SUPFAM" id="SSF63712">
    <property type="entry name" value="Nicotinic receptor ligand binding domain-like"/>
    <property type="match status" value="1"/>
</dbReference>
<dbReference type="InterPro" id="IPR006201">
    <property type="entry name" value="Neur_channel"/>
</dbReference>
<evidence type="ECO:0000256" key="9">
    <source>
        <dbReference type="ARBA" id="ARBA00023136"/>
    </source>
</evidence>
<dbReference type="CDD" id="cd19049">
    <property type="entry name" value="LGIC_TM_anion"/>
    <property type="match status" value="1"/>
</dbReference>
<organism evidence="14 15">
    <name type="scientific">Parthenolecanium corni</name>
    <dbReference type="NCBI Taxonomy" id="536013"/>
    <lineage>
        <taxon>Eukaryota</taxon>
        <taxon>Metazoa</taxon>
        <taxon>Ecdysozoa</taxon>
        <taxon>Arthropoda</taxon>
        <taxon>Hexapoda</taxon>
        <taxon>Insecta</taxon>
        <taxon>Pterygota</taxon>
        <taxon>Neoptera</taxon>
        <taxon>Paraneoptera</taxon>
        <taxon>Hemiptera</taxon>
        <taxon>Sternorrhyncha</taxon>
        <taxon>Coccoidea</taxon>
        <taxon>Coccidae</taxon>
        <taxon>Parthenolecanium</taxon>
    </lineage>
</organism>
<evidence type="ECO:0000256" key="11">
    <source>
        <dbReference type="RuleBase" id="RU000687"/>
    </source>
</evidence>
<feature type="transmembrane region" description="Helical" evidence="11">
    <location>
        <begin position="349"/>
        <end position="368"/>
    </location>
</feature>
<evidence type="ECO:0000256" key="1">
    <source>
        <dbReference type="ARBA" id="ARBA00004141"/>
    </source>
</evidence>
<keyword evidence="3 11" id="KW-0813">Transport</keyword>
<keyword evidence="10 11" id="KW-0407">Ion channel</keyword>
<dbReference type="InterPro" id="IPR038050">
    <property type="entry name" value="Neuro_actylchol_rec"/>
</dbReference>
<dbReference type="GO" id="GO:0005254">
    <property type="term" value="F:chloride channel activity"/>
    <property type="evidence" value="ECO:0007669"/>
    <property type="project" value="UniProtKB-ARBA"/>
</dbReference>
<evidence type="ECO:0000256" key="10">
    <source>
        <dbReference type="ARBA" id="ARBA00023303"/>
    </source>
</evidence>
<dbReference type="CDD" id="cd18987">
    <property type="entry name" value="LGIC_ECD_anion"/>
    <property type="match status" value="1"/>
</dbReference>
<comment type="subcellular location">
    <subcellularLocation>
        <location evidence="2">Cell membrane</location>
    </subcellularLocation>
    <subcellularLocation>
        <location evidence="1">Membrane</location>
        <topology evidence="1">Multi-pass membrane protein</topology>
    </subcellularLocation>
</comment>
<comment type="similarity">
    <text evidence="11">Belongs to the ligand-gated ion channel (TC 1.A.9) family.</text>
</comment>
<dbReference type="GO" id="GO:0005886">
    <property type="term" value="C:plasma membrane"/>
    <property type="evidence" value="ECO:0007669"/>
    <property type="project" value="UniProtKB-SubCell"/>
</dbReference>
<keyword evidence="8 11" id="KW-0406">Ion transport</keyword>
<dbReference type="GO" id="GO:0099095">
    <property type="term" value="F:ligand-gated monoatomic anion channel activity"/>
    <property type="evidence" value="ECO:0007669"/>
    <property type="project" value="UniProtKB-ARBA"/>
</dbReference>
<keyword evidence="4" id="KW-1003">Cell membrane</keyword>
<reference evidence="14 15" key="1">
    <citation type="submission" date="2024-03" db="EMBL/GenBank/DDBJ databases">
        <title>Adaptation during the transition from Ophiocordyceps entomopathogen to insect associate is accompanied by gene loss and intensified selection.</title>
        <authorList>
            <person name="Ward C.M."/>
            <person name="Onetto C.A."/>
            <person name="Borneman A.R."/>
        </authorList>
    </citation>
    <scope>NUCLEOTIDE SEQUENCE [LARGE SCALE GENOMIC DNA]</scope>
    <source>
        <strain evidence="14">AWRI1</strain>
        <tissue evidence="14">Single Adult Female</tissue>
    </source>
</reference>
<proteinExistence type="inferred from homology"/>
<keyword evidence="7 11" id="KW-1133">Transmembrane helix</keyword>
<dbReference type="Pfam" id="PF02932">
    <property type="entry name" value="Neur_chan_memb"/>
    <property type="match status" value="1"/>
</dbReference>
<dbReference type="FunFam" id="2.70.170.10:FF:000065">
    <property type="entry name" value="Glutamate-gated chloride channel, putative"/>
    <property type="match status" value="1"/>
</dbReference>
<evidence type="ECO:0000256" key="4">
    <source>
        <dbReference type="ARBA" id="ARBA00022475"/>
    </source>
</evidence>
<dbReference type="PRINTS" id="PR00253">
    <property type="entry name" value="GABAARECEPTR"/>
</dbReference>
<dbReference type="EMBL" id="JBBCAQ010000010">
    <property type="protein sequence ID" value="KAK7601676.1"/>
    <property type="molecule type" value="Genomic_DNA"/>
</dbReference>
<dbReference type="InterPro" id="IPR006202">
    <property type="entry name" value="Neur_chan_lig-bd"/>
</dbReference>
<protein>
    <submittedName>
        <fullName evidence="14">Uncharacterized protein</fullName>
    </submittedName>
</protein>
<dbReference type="InterPro" id="IPR006028">
    <property type="entry name" value="GABAA/Glycine_rcpt"/>
</dbReference>
<keyword evidence="15" id="KW-1185">Reference proteome</keyword>